<evidence type="ECO:0000313" key="3">
    <source>
        <dbReference type="EMBL" id="CAH1640751.1"/>
    </source>
</evidence>
<dbReference type="EMBL" id="LR824552">
    <property type="protein sequence ID" value="CAH1640751.1"/>
    <property type="molecule type" value="Genomic_DNA"/>
</dbReference>
<organism evidence="3 4">
    <name type="scientific">Spodoptera littoralis</name>
    <name type="common">Egyptian cotton leafworm</name>
    <dbReference type="NCBI Taxonomy" id="7109"/>
    <lineage>
        <taxon>Eukaryota</taxon>
        <taxon>Metazoa</taxon>
        <taxon>Ecdysozoa</taxon>
        <taxon>Arthropoda</taxon>
        <taxon>Hexapoda</taxon>
        <taxon>Insecta</taxon>
        <taxon>Pterygota</taxon>
        <taxon>Neoptera</taxon>
        <taxon>Endopterygota</taxon>
        <taxon>Lepidoptera</taxon>
        <taxon>Glossata</taxon>
        <taxon>Ditrysia</taxon>
        <taxon>Noctuoidea</taxon>
        <taxon>Noctuidae</taxon>
        <taxon>Amphipyrinae</taxon>
        <taxon>Spodoptera</taxon>
    </lineage>
</organism>
<evidence type="ECO:0000256" key="1">
    <source>
        <dbReference type="SAM" id="MobiDB-lite"/>
    </source>
</evidence>
<keyword evidence="4" id="KW-1185">Reference proteome</keyword>
<feature type="compositionally biased region" description="Polar residues" evidence="1">
    <location>
        <begin position="273"/>
        <end position="286"/>
    </location>
</feature>
<feature type="region of interest" description="Disordered" evidence="1">
    <location>
        <begin position="225"/>
        <end position="286"/>
    </location>
</feature>
<gene>
    <name evidence="3" type="ORF">SPLIT_LOCUS6107</name>
</gene>
<dbReference type="InterPro" id="IPR008906">
    <property type="entry name" value="HATC_C_dom"/>
</dbReference>
<feature type="compositionally biased region" description="Polar residues" evidence="1">
    <location>
        <begin position="231"/>
        <end position="246"/>
    </location>
</feature>
<dbReference type="GO" id="GO:0046983">
    <property type="term" value="F:protein dimerization activity"/>
    <property type="evidence" value="ECO:0007669"/>
    <property type="project" value="InterPro"/>
</dbReference>
<proteinExistence type="predicted"/>
<evidence type="ECO:0000259" key="2">
    <source>
        <dbReference type="Pfam" id="PF05699"/>
    </source>
</evidence>
<sequence>MLLEEEFWNKTEESIKVIEPITECIFELGGNDHCISKVFIIFKNIKSKLEFVLPSITMLSEEEKFEILVSVDLRASMCVKPIHMAAYMLDPREQGLELNQEQELLAMEFIYNEGQRLNLDVTPDLANYKAKECFWGKQFVWRSLGDIEPVVWWKGICSSTQLSKVALRILTAPCTSAATERTFSAQANVHSIKRNRLIAERAAKITFVSYNWNILHRKTVNESLNDDQISEETPTPHESSPQTDTNAIEDEVFAPSQSEATTSNELVFVDCGQSDSDNSGTDIDSE</sequence>
<protein>
    <recommendedName>
        <fullName evidence="2">HAT C-terminal dimerisation domain-containing protein</fullName>
    </recommendedName>
</protein>
<reference evidence="3" key="1">
    <citation type="submission" date="2022-02" db="EMBL/GenBank/DDBJ databases">
        <authorList>
            <person name="King R."/>
        </authorList>
    </citation>
    <scope>NUCLEOTIDE SEQUENCE</scope>
</reference>
<accession>A0A9P0N140</accession>
<feature type="compositionally biased region" description="Polar residues" evidence="1">
    <location>
        <begin position="255"/>
        <end position="265"/>
    </location>
</feature>
<evidence type="ECO:0000313" key="4">
    <source>
        <dbReference type="Proteomes" id="UP001153321"/>
    </source>
</evidence>
<dbReference type="SUPFAM" id="SSF53098">
    <property type="entry name" value="Ribonuclease H-like"/>
    <property type="match status" value="1"/>
</dbReference>
<dbReference type="AlphaFoldDB" id="A0A9P0N140"/>
<feature type="domain" description="HAT C-terminal dimerisation" evidence="2">
    <location>
        <begin position="138"/>
        <end position="210"/>
    </location>
</feature>
<dbReference type="InterPro" id="IPR012337">
    <property type="entry name" value="RNaseH-like_sf"/>
</dbReference>
<dbReference type="Proteomes" id="UP001153321">
    <property type="component" value="Chromosome 21"/>
</dbReference>
<name>A0A9P0N140_SPOLI</name>
<dbReference type="Pfam" id="PF05699">
    <property type="entry name" value="Dimer_Tnp_hAT"/>
    <property type="match status" value="1"/>
</dbReference>